<dbReference type="Gene3D" id="3.20.20.140">
    <property type="entry name" value="Metal-dependent hydrolases"/>
    <property type="match status" value="1"/>
</dbReference>
<dbReference type="CDD" id="cd01310">
    <property type="entry name" value="TatD_DNAse"/>
    <property type="match status" value="1"/>
</dbReference>
<gene>
    <name evidence="6" type="ORF">M231_06400</name>
</gene>
<dbReference type="SUPFAM" id="SSF51556">
    <property type="entry name" value="Metallo-dependent hydrolases"/>
    <property type="match status" value="1"/>
</dbReference>
<comment type="caution">
    <text evidence="6">The sequence shown here is derived from an EMBL/GenBank/DDBJ whole genome shotgun (WGS) entry which is preliminary data.</text>
</comment>
<feature type="binding site" evidence="5">
    <location>
        <position position="240"/>
    </location>
    <ligand>
        <name>a divalent metal cation</name>
        <dbReference type="ChEBI" id="CHEBI:60240"/>
        <label>1</label>
    </ligand>
</feature>
<dbReference type="STRING" id="5217.A0A4Q1BGD8"/>
<keyword evidence="4" id="KW-0378">Hydrolase</keyword>
<dbReference type="PIRSF" id="PIRSF005902">
    <property type="entry name" value="DNase_TatD"/>
    <property type="match status" value="1"/>
</dbReference>
<dbReference type="GO" id="GO:0005829">
    <property type="term" value="C:cytosol"/>
    <property type="evidence" value="ECO:0007669"/>
    <property type="project" value="TreeGrafter"/>
</dbReference>
<protein>
    <recommendedName>
        <fullName evidence="8">TatD DNase</fullName>
    </recommendedName>
</protein>
<dbReference type="Pfam" id="PF01026">
    <property type="entry name" value="TatD_DNase"/>
    <property type="match status" value="1"/>
</dbReference>
<comment type="similarity">
    <text evidence="1">Belongs to the metallo-dependent hydrolases superfamily. TatD-type hydrolase family.</text>
</comment>
<reference evidence="6 7" key="1">
    <citation type="submission" date="2016-06" db="EMBL/GenBank/DDBJ databases">
        <title>Evolution of pathogenesis and genome organization in the Tremellales.</title>
        <authorList>
            <person name="Cuomo C."/>
            <person name="Litvintseva A."/>
            <person name="Heitman J."/>
            <person name="Chen Y."/>
            <person name="Sun S."/>
            <person name="Springer D."/>
            <person name="Dromer F."/>
            <person name="Young S."/>
            <person name="Zeng Q."/>
            <person name="Chapman S."/>
            <person name="Gujja S."/>
            <person name="Saif S."/>
            <person name="Birren B."/>
        </authorList>
    </citation>
    <scope>NUCLEOTIDE SEQUENCE [LARGE SCALE GENOMIC DNA]</scope>
    <source>
        <strain evidence="6 7">ATCC 28783</strain>
    </source>
</reference>
<evidence type="ECO:0000256" key="2">
    <source>
        <dbReference type="ARBA" id="ARBA00022722"/>
    </source>
</evidence>
<dbReference type="InterPro" id="IPR032466">
    <property type="entry name" value="Metal_Hydrolase"/>
</dbReference>
<evidence type="ECO:0008006" key="8">
    <source>
        <dbReference type="Google" id="ProtNLM"/>
    </source>
</evidence>
<evidence type="ECO:0000256" key="5">
    <source>
        <dbReference type="PIRSR" id="PIRSR005902-1"/>
    </source>
</evidence>
<evidence type="ECO:0000313" key="7">
    <source>
        <dbReference type="Proteomes" id="UP000289152"/>
    </source>
</evidence>
<feature type="binding site" evidence="5">
    <location>
        <position position="126"/>
    </location>
    <ligand>
        <name>a divalent metal cation</name>
        <dbReference type="ChEBI" id="CHEBI:60240"/>
        <label>1</label>
    </ligand>
</feature>
<keyword evidence="7" id="KW-1185">Reference proteome</keyword>
<accession>A0A4Q1BGD8</accession>
<sequence>MATVSPNPSSLRFADIAVNLTDPMFQGIYHGKTRHDPDLDHVISRARSNGVSRMLITGTSLSESRAALDLAKKYADLHCTAGIHPTSTSEISNHPSGPEDYLSELRKLIAIDRGEEGAKRIISIGEIGLEDYDRLHHSPRETQLRYLPKLLSWAKEFNLPLFLHSRSSEAHVDLMRILREVGWDESWRGVVHSFTGTKEEMHELIEQGLYIGINGCALKLSQGLDVVREIPENRILLETDSPWCSITSTHASYPFLPPTSAQLKKVNHKSWSADTGIKGRQEPSDLISIAHTVAKIRGVSLEYLARVCWENAERLFYS</sequence>
<evidence type="ECO:0000313" key="6">
    <source>
        <dbReference type="EMBL" id="RXK36363.1"/>
    </source>
</evidence>
<dbReference type="PROSITE" id="PS01091">
    <property type="entry name" value="TATD_3"/>
    <property type="match status" value="1"/>
</dbReference>
<proteinExistence type="inferred from homology"/>
<dbReference type="EMBL" id="SDIL01000100">
    <property type="protein sequence ID" value="RXK36363.1"/>
    <property type="molecule type" value="Genomic_DNA"/>
</dbReference>
<evidence type="ECO:0000256" key="1">
    <source>
        <dbReference type="ARBA" id="ARBA00009275"/>
    </source>
</evidence>
<dbReference type="InterPro" id="IPR001130">
    <property type="entry name" value="TatD-like"/>
</dbReference>
<dbReference type="OrthoDB" id="6079689at2759"/>
<keyword evidence="2" id="KW-0540">Nuclease</keyword>
<evidence type="ECO:0000256" key="4">
    <source>
        <dbReference type="ARBA" id="ARBA00022801"/>
    </source>
</evidence>
<organism evidence="6 7">
    <name type="scientific">Tremella mesenterica</name>
    <name type="common">Jelly fungus</name>
    <dbReference type="NCBI Taxonomy" id="5217"/>
    <lineage>
        <taxon>Eukaryota</taxon>
        <taxon>Fungi</taxon>
        <taxon>Dikarya</taxon>
        <taxon>Basidiomycota</taxon>
        <taxon>Agaricomycotina</taxon>
        <taxon>Tremellomycetes</taxon>
        <taxon>Tremellales</taxon>
        <taxon>Tremellaceae</taxon>
        <taxon>Tremella</taxon>
    </lineage>
</organism>
<dbReference type="AlphaFoldDB" id="A0A4Q1BGD8"/>
<feature type="binding site" evidence="5">
    <location>
        <position position="164"/>
    </location>
    <ligand>
        <name>a divalent metal cation</name>
        <dbReference type="ChEBI" id="CHEBI:60240"/>
        <label>2</label>
    </ligand>
</feature>
<dbReference type="PANTHER" id="PTHR10060">
    <property type="entry name" value="TATD FAMILY DEOXYRIBONUCLEASE"/>
    <property type="match status" value="1"/>
</dbReference>
<dbReference type="InterPro" id="IPR050891">
    <property type="entry name" value="TatD-type_Hydrolase"/>
</dbReference>
<dbReference type="InterPro" id="IPR018228">
    <property type="entry name" value="DNase_TatD-rel_CS"/>
</dbReference>
<name>A0A4Q1BGD8_TREME</name>
<dbReference type="FunCoup" id="A0A4Q1BGD8">
    <property type="interactions" value="189"/>
</dbReference>
<keyword evidence="3 5" id="KW-0479">Metal-binding</keyword>
<dbReference type="Proteomes" id="UP000289152">
    <property type="component" value="Unassembled WGS sequence"/>
</dbReference>
<dbReference type="GO" id="GO:0008296">
    <property type="term" value="F:3'-5'-DNA exonuclease activity"/>
    <property type="evidence" value="ECO:0007669"/>
    <property type="project" value="TreeGrafter"/>
</dbReference>
<evidence type="ECO:0000256" key="3">
    <source>
        <dbReference type="ARBA" id="ARBA00022723"/>
    </source>
</evidence>
<dbReference type="InParanoid" id="A0A4Q1BGD8"/>
<feature type="binding site" evidence="5">
    <location>
        <position position="192"/>
    </location>
    <ligand>
        <name>a divalent metal cation</name>
        <dbReference type="ChEBI" id="CHEBI:60240"/>
        <label>2</label>
    </ligand>
</feature>
<dbReference type="GO" id="GO:0046872">
    <property type="term" value="F:metal ion binding"/>
    <property type="evidence" value="ECO:0007669"/>
    <property type="project" value="UniProtKB-KW"/>
</dbReference>
<dbReference type="PANTHER" id="PTHR10060:SF15">
    <property type="entry name" value="DEOXYRIBONUCLEASE TATDN1"/>
    <property type="match status" value="1"/>
</dbReference>
<dbReference type="VEuPathDB" id="FungiDB:TREMEDRAFT_67918"/>